<keyword evidence="6" id="KW-0256">Endoplasmic reticulum</keyword>
<evidence type="ECO:0000256" key="1">
    <source>
        <dbReference type="ARBA" id="ARBA00002791"/>
    </source>
</evidence>
<keyword evidence="11" id="KW-0808">Transferase</keyword>
<evidence type="ECO:0000256" key="6">
    <source>
        <dbReference type="ARBA" id="ARBA00022824"/>
    </source>
</evidence>
<feature type="transmembrane region" description="Helical" evidence="9">
    <location>
        <begin position="286"/>
        <end position="306"/>
    </location>
</feature>
<comment type="similarity">
    <text evidence="3">Belongs to the OST3/OST6 family.</text>
</comment>
<evidence type="ECO:0000256" key="7">
    <source>
        <dbReference type="ARBA" id="ARBA00022989"/>
    </source>
</evidence>
<evidence type="ECO:0000256" key="2">
    <source>
        <dbReference type="ARBA" id="ARBA00004477"/>
    </source>
</evidence>
<dbReference type="Proteomes" id="UP000807353">
    <property type="component" value="Unassembled WGS sequence"/>
</dbReference>
<organism evidence="11 12">
    <name type="scientific">Collybia nuda</name>
    <dbReference type="NCBI Taxonomy" id="64659"/>
    <lineage>
        <taxon>Eukaryota</taxon>
        <taxon>Fungi</taxon>
        <taxon>Dikarya</taxon>
        <taxon>Basidiomycota</taxon>
        <taxon>Agaricomycotina</taxon>
        <taxon>Agaricomycetes</taxon>
        <taxon>Agaricomycetidae</taxon>
        <taxon>Agaricales</taxon>
        <taxon>Tricholomatineae</taxon>
        <taxon>Clitocybaceae</taxon>
        <taxon>Collybia</taxon>
    </lineage>
</organism>
<keyword evidence="7 9" id="KW-1133">Transmembrane helix</keyword>
<dbReference type="GO" id="GO:0008250">
    <property type="term" value="C:oligosaccharyltransferase complex"/>
    <property type="evidence" value="ECO:0007669"/>
    <property type="project" value="TreeGrafter"/>
</dbReference>
<dbReference type="Pfam" id="PF04756">
    <property type="entry name" value="OST3_OST6"/>
    <property type="match status" value="1"/>
</dbReference>
<comment type="subcellular location">
    <subcellularLocation>
        <location evidence="2">Endoplasmic reticulum membrane</location>
        <topology evidence="2">Multi-pass membrane protein</topology>
    </subcellularLocation>
</comment>
<comment type="function">
    <text evidence="1">Subunit of the oligosaccharyl transferase (OST) complex that catalyzes the initial transfer of a defined glycan (Glc(3)Man(9)GlcNAc(2) in eukaryotes) from the lipid carrier dolichol-pyrophosphate to an asparagine residue within an Asn-X-Ser/Thr consensus motif in nascent polypeptide chains, the first step in protein N-glycosylation. N-glycosylation occurs cotranslationally and the complex associates with the Sec61 complex at the channel-forming translocon complex that mediates protein translocation across the endoplasmic reticulum (ER). All subunits are required for a maximal enzyme activity.</text>
</comment>
<sequence>MKSFSFIFALLSLPFCIANTQDAVHKQLVELAVAGNGVIKLDPKSFDLITSPKRNWSAAIQLTALDKRRRCLPCNDFDPSFNAVAKAWATTSKKNRDNHFFATLDFDDGQVVFQKLGLTSAPVVQVYPAVEGPRAPANGKVAPIPYDFSSGYEASTLAEAMSRYTPVVIPYSDPIDWARYSTFAAGLLAFTVMLRFIAPILQSRWTWATISIGLSLIMTSGYMFVRIRGSPYAAQDGSWIAGGYQNQYGQEVSVIAFIYGLLAFAFLMLIMVIPYQMSPNRQRLQVYLWTGVIMIIYSILISIFRVKNRGYPFKLFL</sequence>
<dbReference type="PANTHER" id="PTHR12692">
    <property type="entry name" value="DOLICHYL-DIPHOSPHOOLIGOSACCHARIDE--PROTEIN GLYCOSYLTRANSFERASE-RELATED"/>
    <property type="match status" value="1"/>
</dbReference>
<dbReference type="OrthoDB" id="67566at2759"/>
<reference evidence="11" key="1">
    <citation type="submission" date="2020-11" db="EMBL/GenBank/DDBJ databases">
        <authorList>
            <consortium name="DOE Joint Genome Institute"/>
            <person name="Ahrendt S."/>
            <person name="Riley R."/>
            <person name="Andreopoulos W."/>
            <person name="Labutti K."/>
            <person name="Pangilinan J."/>
            <person name="Ruiz-Duenas F.J."/>
            <person name="Barrasa J.M."/>
            <person name="Sanchez-Garcia M."/>
            <person name="Camarero S."/>
            <person name="Miyauchi S."/>
            <person name="Serrano A."/>
            <person name="Linde D."/>
            <person name="Babiker R."/>
            <person name="Drula E."/>
            <person name="Ayuso-Fernandez I."/>
            <person name="Pacheco R."/>
            <person name="Padilla G."/>
            <person name="Ferreira P."/>
            <person name="Barriuso J."/>
            <person name="Kellner H."/>
            <person name="Castanera R."/>
            <person name="Alfaro M."/>
            <person name="Ramirez L."/>
            <person name="Pisabarro A.G."/>
            <person name="Kuo A."/>
            <person name="Tritt A."/>
            <person name="Lipzen A."/>
            <person name="He G."/>
            <person name="Yan M."/>
            <person name="Ng V."/>
            <person name="Cullen D."/>
            <person name="Martin F."/>
            <person name="Rosso M.-N."/>
            <person name="Henrissat B."/>
            <person name="Hibbett D."/>
            <person name="Martinez A.T."/>
            <person name="Grigoriev I.V."/>
        </authorList>
    </citation>
    <scope>NUCLEOTIDE SEQUENCE</scope>
    <source>
        <strain evidence="11">CBS 247.69</strain>
    </source>
</reference>
<accession>A0A9P5Y8N1</accession>
<evidence type="ECO:0000256" key="3">
    <source>
        <dbReference type="ARBA" id="ARBA00009561"/>
    </source>
</evidence>
<gene>
    <name evidence="11" type="ORF">BDZ94DRAFT_1255750</name>
</gene>
<evidence type="ECO:0000256" key="10">
    <source>
        <dbReference type="SAM" id="SignalP"/>
    </source>
</evidence>
<feature type="transmembrane region" description="Helical" evidence="9">
    <location>
        <begin position="205"/>
        <end position="225"/>
    </location>
</feature>
<keyword evidence="5 10" id="KW-0732">Signal</keyword>
<dbReference type="InterPro" id="IPR021149">
    <property type="entry name" value="OligosaccharylTrfase_OST3/OST6"/>
</dbReference>
<evidence type="ECO:0000256" key="4">
    <source>
        <dbReference type="ARBA" id="ARBA00022692"/>
    </source>
</evidence>
<dbReference type="EMBL" id="MU150252">
    <property type="protein sequence ID" value="KAF9464719.1"/>
    <property type="molecule type" value="Genomic_DNA"/>
</dbReference>
<feature type="signal peptide" evidence="10">
    <location>
        <begin position="1"/>
        <end position="18"/>
    </location>
</feature>
<dbReference type="SUPFAM" id="SSF52833">
    <property type="entry name" value="Thioredoxin-like"/>
    <property type="match status" value="1"/>
</dbReference>
<evidence type="ECO:0000256" key="9">
    <source>
        <dbReference type="SAM" id="Phobius"/>
    </source>
</evidence>
<dbReference type="PANTHER" id="PTHR12692:SF0">
    <property type="entry name" value="GH11935P"/>
    <property type="match status" value="1"/>
</dbReference>
<protein>
    <submittedName>
        <fullName evidence="11">Oligosaccharyl transferase subunit OST3/OST6 family</fullName>
    </submittedName>
</protein>
<dbReference type="InterPro" id="IPR036249">
    <property type="entry name" value="Thioredoxin-like_sf"/>
</dbReference>
<evidence type="ECO:0000313" key="11">
    <source>
        <dbReference type="EMBL" id="KAF9464719.1"/>
    </source>
</evidence>
<dbReference type="AlphaFoldDB" id="A0A9P5Y8N1"/>
<keyword evidence="8 9" id="KW-0472">Membrane</keyword>
<feature type="transmembrane region" description="Helical" evidence="9">
    <location>
        <begin position="254"/>
        <end position="274"/>
    </location>
</feature>
<proteinExistence type="inferred from homology"/>
<feature type="chain" id="PRO_5040208729" evidence="10">
    <location>
        <begin position="19"/>
        <end position="317"/>
    </location>
</feature>
<dbReference type="GO" id="GO:0016740">
    <property type="term" value="F:transferase activity"/>
    <property type="evidence" value="ECO:0007669"/>
    <property type="project" value="UniProtKB-KW"/>
</dbReference>
<keyword evidence="4 9" id="KW-0812">Transmembrane</keyword>
<dbReference type="GO" id="GO:0018279">
    <property type="term" value="P:protein N-linked glycosylation via asparagine"/>
    <property type="evidence" value="ECO:0007669"/>
    <property type="project" value="TreeGrafter"/>
</dbReference>
<evidence type="ECO:0000256" key="5">
    <source>
        <dbReference type="ARBA" id="ARBA00022729"/>
    </source>
</evidence>
<evidence type="ECO:0000256" key="8">
    <source>
        <dbReference type="ARBA" id="ARBA00023136"/>
    </source>
</evidence>
<comment type="caution">
    <text evidence="11">The sequence shown here is derived from an EMBL/GenBank/DDBJ whole genome shotgun (WGS) entry which is preliminary data.</text>
</comment>
<keyword evidence="12" id="KW-1185">Reference proteome</keyword>
<name>A0A9P5Y8N1_9AGAR</name>
<dbReference type="Gene3D" id="3.40.30.10">
    <property type="entry name" value="Glutaredoxin"/>
    <property type="match status" value="1"/>
</dbReference>
<evidence type="ECO:0000313" key="12">
    <source>
        <dbReference type="Proteomes" id="UP000807353"/>
    </source>
</evidence>